<gene>
    <name evidence="4" type="ORF">EI42_05829</name>
</gene>
<dbReference type="Pfam" id="PF01967">
    <property type="entry name" value="MoaC"/>
    <property type="match status" value="1"/>
</dbReference>
<dbReference type="InterPro" id="IPR036522">
    <property type="entry name" value="MoaC_sf"/>
</dbReference>
<feature type="non-terminal residue" evidence="4">
    <location>
        <position position="1"/>
    </location>
</feature>
<dbReference type="Gene3D" id="3.30.70.640">
    <property type="entry name" value="Molybdopterin cofactor biosynthesis C (MoaC) domain"/>
    <property type="match status" value="1"/>
</dbReference>
<dbReference type="RefSeq" id="WP_282957338.1">
    <property type="nucleotide sequence ID" value="NZ_QKUF01000039.1"/>
</dbReference>
<comment type="pathway">
    <text evidence="1">Cofactor biosynthesis; molybdopterin biosynthesis.</text>
</comment>
<dbReference type="UniPathway" id="UPA00344"/>
<sequence>VAKIAGIMAAKKTPDLIPLCHPLPMTHIQLHFVLDSTKGWISIEGRTRTTYKTGVDVEALTAVTVAALTIYDMCKGVDTTITLEQAYIAQKSGGKSGTVTFSPSAP</sequence>
<name>A0A326TWW1_THEHA</name>
<keyword evidence="5" id="KW-1185">Reference proteome</keyword>
<comment type="caution">
    <text evidence="4">The sequence shown here is derived from an EMBL/GenBank/DDBJ whole genome shotgun (WGS) entry which is preliminary data.</text>
</comment>
<evidence type="ECO:0000259" key="3">
    <source>
        <dbReference type="Pfam" id="PF01967"/>
    </source>
</evidence>
<dbReference type="GO" id="GO:0006777">
    <property type="term" value="P:Mo-molybdopterin cofactor biosynthetic process"/>
    <property type="evidence" value="ECO:0007669"/>
    <property type="project" value="UniProtKB-KW"/>
</dbReference>
<evidence type="ECO:0000313" key="4">
    <source>
        <dbReference type="EMBL" id="PZW20823.1"/>
    </source>
</evidence>
<evidence type="ECO:0000256" key="2">
    <source>
        <dbReference type="ARBA" id="ARBA00023150"/>
    </source>
</evidence>
<dbReference type="AlphaFoldDB" id="A0A326TWW1"/>
<accession>A0A326TWW1</accession>
<protein>
    <submittedName>
        <fullName evidence="4">Cyclic pyranopterin phosphate synthase</fullName>
    </submittedName>
</protein>
<organism evidence="4 5">
    <name type="scientific">Thermosporothrix hazakensis</name>
    <dbReference type="NCBI Taxonomy" id="644383"/>
    <lineage>
        <taxon>Bacteria</taxon>
        <taxon>Bacillati</taxon>
        <taxon>Chloroflexota</taxon>
        <taxon>Ktedonobacteria</taxon>
        <taxon>Ktedonobacterales</taxon>
        <taxon>Thermosporotrichaceae</taxon>
        <taxon>Thermosporothrix</taxon>
    </lineage>
</organism>
<dbReference type="SUPFAM" id="SSF55040">
    <property type="entry name" value="Molybdenum cofactor biosynthesis protein C, MoaC"/>
    <property type="match status" value="1"/>
</dbReference>
<dbReference type="InterPro" id="IPR002820">
    <property type="entry name" value="Mopterin_CF_biosynth-C_dom"/>
</dbReference>
<dbReference type="Proteomes" id="UP000248806">
    <property type="component" value="Unassembled WGS sequence"/>
</dbReference>
<evidence type="ECO:0000256" key="1">
    <source>
        <dbReference type="ARBA" id="ARBA00005046"/>
    </source>
</evidence>
<keyword evidence="2" id="KW-0501">Molybdenum cofactor biosynthesis</keyword>
<reference evidence="4 5" key="1">
    <citation type="submission" date="2018-06" db="EMBL/GenBank/DDBJ databases">
        <title>Genomic Encyclopedia of Archaeal and Bacterial Type Strains, Phase II (KMG-II): from individual species to whole genera.</title>
        <authorList>
            <person name="Goeker M."/>
        </authorList>
    </citation>
    <scope>NUCLEOTIDE SEQUENCE [LARGE SCALE GENOMIC DNA]</scope>
    <source>
        <strain evidence="4 5">ATCC BAA-1881</strain>
    </source>
</reference>
<dbReference type="EMBL" id="QKUF01000039">
    <property type="protein sequence ID" value="PZW20823.1"/>
    <property type="molecule type" value="Genomic_DNA"/>
</dbReference>
<proteinExistence type="predicted"/>
<evidence type="ECO:0000313" key="5">
    <source>
        <dbReference type="Proteomes" id="UP000248806"/>
    </source>
</evidence>
<feature type="domain" description="Molybdopterin cofactor biosynthesis C (MoaC)" evidence="3">
    <location>
        <begin position="1"/>
        <end position="94"/>
    </location>
</feature>